<proteinExistence type="predicted"/>
<gene>
    <name evidence="1" type="primary">chaB</name>
    <name evidence="1" type="ORF">GPLA_4409</name>
</gene>
<keyword evidence="2" id="KW-1185">Reference proteome</keyword>
<dbReference type="AlphaFoldDB" id="K7A332"/>
<dbReference type="STRING" id="1129793.GPLA_4409"/>
<evidence type="ECO:0000313" key="2">
    <source>
        <dbReference type="Proteomes" id="UP000006322"/>
    </source>
</evidence>
<organism evidence="1 2">
    <name type="scientific">Paraglaciecola polaris LMG 21857</name>
    <dbReference type="NCBI Taxonomy" id="1129793"/>
    <lineage>
        <taxon>Bacteria</taxon>
        <taxon>Pseudomonadati</taxon>
        <taxon>Pseudomonadota</taxon>
        <taxon>Gammaproteobacteria</taxon>
        <taxon>Alteromonadales</taxon>
        <taxon>Alteromonadaceae</taxon>
        <taxon>Paraglaciecola</taxon>
    </lineage>
</organism>
<dbReference type="EMBL" id="BAER01000127">
    <property type="protein sequence ID" value="GAC35288.1"/>
    <property type="molecule type" value="Genomic_DNA"/>
</dbReference>
<protein>
    <submittedName>
        <fullName evidence="1">Cation transport regulator</fullName>
    </submittedName>
</protein>
<dbReference type="OrthoDB" id="73307at2"/>
<dbReference type="Pfam" id="PF06150">
    <property type="entry name" value="ChaB"/>
    <property type="match status" value="1"/>
</dbReference>
<accession>K7A332</accession>
<evidence type="ECO:0000313" key="1">
    <source>
        <dbReference type="EMBL" id="GAC35288.1"/>
    </source>
</evidence>
<sequence length="76" mass="8802">MPYDSHKDLPDTVQNVLPPKAQSIYLAAFNSAWDEYKDPDDRRGDQGREEVAHKVAWSAVKQKYQKNDNGLWLKKV</sequence>
<dbReference type="RefSeq" id="WP_007107051.1">
    <property type="nucleotide sequence ID" value="NZ_BAER01000127.1"/>
</dbReference>
<dbReference type="InterPro" id="IPR009317">
    <property type="entry name" value="ChaB"/>
</dbReference>
<dbReference type="Proteomes" id="UP000006322">
    <property type="component" value="Unassembled WGS sequence"/>
</dbReference>
<reference evidence="2" key="1">
    <citation type="journal article" date="2014" name="Environ. Microbiol.">
        <title>Comparative genomics of the marine bacterial genus Glaciecola reveals the high degree of genomic diversity and genomic characteristic for cold adaptation.</title>
        <authorList>
            <person name="Qin Q.L."/>
            <person name="Xie B.B."/>
            <person name="Yu Y."/>
            <person name="Shu Y.L."/>
            <person name="Rong J.C."/>
            <person name="Zhang Y.J."/>
            <person name="Zhao D.L."/>
            <person name="Chen X.L."/>
            <person name="Zhang X.Y."/>
            <person name="Chen B."/>
            <person name="Zhou B.C."/>
            <person name="Zhang Y.Z."/>
        </authorList>
    </citation>
    <scope>NUCLEOTIDE SEQUENCE [LARGE SCALE GENOMIC DNA]</scope>
    <source>
        <strain evidence="2">LMG 21857</strain>
    </source>
</reference>
<dbReference type="InterPro" id="IPR037205">
    <property type="entry name" value="ChaB_sf"/>
</dbReference>
<comment type="caution">
    <text evidence="1">The sequence shown here is derived from an EMBL/GenBank/DDBJ whole genome shotgun (WGS) entry which is preliminary data.</text>
</comment>
<dbReference type="Gene3D" id="1.10.1740.70">
    <property type="entry name" value="ChaB"/>
    <property type="match status" value="1"/>
</dbReference>
<dbReference type="SUPFAM" id="SSF140376">
    <property type="entry name" value="ChaB-like"/>
    <property type="match status" value="1"/>
</dbReference>
<name>K7A332_9ALTE</name>